<comment type="similarity">
    <text evidence="1">Belongs to the SAPS family.</text>
</comment>
<dbReference type="GO" id="GO:0019903">
    <property type="term" value="F:protein phosphatase binding"/>
    <property type="evidence" value="ECO:0007669"/>
    <property type="project" value="InterPro"/>
</dbReference>
<dbReference type="InterPro" id="IPR007587">
    <property type="entry name" value="SAPS"/>
</dbReference>
<dbReference type="Pfam" id="PF04499">
    <property type="entry name" value="SAPS"/>
    <property type="match status" value="1"/>
</dbReference>
<organism evidence="4 5">
    <name type="scientific">Asbolus verrucosus</name>
    <name type="common">Desert ironclad beetle</name>
    <dbReference type="NCBI Taxonomy" id="1661398"/>
    <lineage>
        <taxon>Eukaryota</taxon>
        <taxon>Metazoa</taxon>
        <taxon>Ecdysozoa</taxon>
        <taxon>Arthropoda</taxon>
        <taxon>Hexapoda</taxon>
        <taxon>Insecta</taxon>
        <taxon>Pterygota</taxon>
        <taxon>Neoptera</taxon>
        <taxon>Endopterygota</taxon>
        <taxon>Coleoptera</taxon>
        <taxon>Polyphaga</taxon>
        <taxon>Cucujiformia</taxon>
        <taxon>Tenebrionidae</taxon>
        <taxon>Pimeliinae</taxon>
        <taxon>Asbolus</taxon>
    </lineage>
</organism>
<feature type="non-terminal residue" evidence="4">
    <location>
        <position position="1"/>
    </location>
</feature>
<dbReference type="PANTHER" id="PTHR12634:SF8">
    <property type="entry name" value="FIERY MOUNTAIN, ISOFORM D"/>
    <property type="match status" value="1"/>
</dbReference>
<keyword evidence="5" id="KW-1185">Reference proteome</keyword>
<reference evidence="4 5" key="1">
    <citation type="submission" date="2017-03" db="EMBL/GenBank/DDBJ databases">
        <title>Genome of the blue death feigning beetle - Asbolus verrucosus.</title>
        <authorList>
            <person name="Rider S.D."/>
        </authorList>
    </citation>
    <scope>NUCLEOTIDE SEQUENCE [LARGE SCALE GENOMIC DNA]</scope>
    <source>
        <strain evidence="4">Butters</strain>
        <tissue evidence="4">Head and leg muscle</tissue>
    </source>
</reference>
<feature type="region of interest" description="Disordered" evidence="3">
    <location>
        <begin position="633"/>
        <end position="682"/>
    </location>
</feature>
<dbReference type="OrthoDB" id="295029at2759"/>
<comment type="caution">
    <text evidence="4">The sequence shown here is derived from an EMBL/GenBank/DDBJ whole genome shotgun (WGS) entry which is preliminary data.</text>
</comment>
<protein>
    <submittedName>
        <fullName evidence="4">Serine/threonine-protein phosphatase 6 regulatory subunit 3</fullName>
    </submittedName>
</protein>
<dbReference type="GO" id="GO:0019888">
    <property type="term" value="F:protein phosphatase regulator activity"/>
    <property type="evidence" value="ECO:0007669"/>
    <property type="project" value="TreeGrafter"/>
</dbReference>
<feature type="compositionally biased region" description="Polar residues" evidence="3">
    <location>
        <begin position="774"/>
        <end position="790"/>
    </location>
</feature>
<dbReference type="EMBL" id="QDEB01051972">
    <property type="protein sequence ID" value="RZC37515.1"/>
    <property type="molecule type" value="Genomic_DNA"/>
</dbReference>
<accession>A0A482VXK1</accession>
<dbReference type="GO" id="GO:0005634">
    <property type="term" value="C:nucleus"/>
    <property type="evidence" value="ECO:0007669"/>
    <property type="project" value="TreeGrafter"/>
</dbReference>
<evidence type="ECO:0000256" key="1">
    <source>
        <dbReference type="ARBA" id="ARBA00006180"/>
    </source>
</evidence>
<dbReference type="Proteomes" id="UP000292052">
    <property type="component" value="Unassembled WGS sequence"/>
</dbReference>
<feature type="region of interest" description="Disordered" evidence="3">
    <location>
        <begin position="767"/>
        <end position="790"/>
    </location>
</feature>
<dbReference type="GO" id="GO:0005829">
    <property type="term" value="C:cytosol"/>
    <property type="evidence" value="ECO:0007669"/>
    <property type="project" value="TreeGrafter"/>
</dbReference>
<evidence type="ECO:0000313" key="5">
    <source>
        <dbReference type="Proteomes" id="UP000292052"/>
    </source>
</evidence>
<dbReference type="STRING" id="1661398.A0A482VXK1"/>
<dbReference type="AlphaFoldDB" id="A0A482VXK1"/>
<proteinExistence type="inferred from homology"/>
<evidence type="ECO:0000256" key="2">
    <source>
        <dbReference type="ARBA" id="ARBA00023306"/>
    </source>
</evidence>
<name>A0A482VXK1_ASBVE</name>
<gene>
    <name evidence="4" type="ORF">BDFB_003529</name>
</gene>
<sequence length="790" mass="88786">ITMFWKYNNNSSSEIDALLCKEDVTLLEVMDAEDIINQCKVQSKGLIDFLLKPEMMEELVSLITREPSPELDERIRFKYPNIACELLTSDVPAINERLASDEVLLDKLYSFLECEPPLNPLLASYFSRIMGALIAKKTEQVLDFLKAKDTFISLLLKHLGTSAIMDLMLKLMTQVETLEMRQNILNWLDSQRIMQSLVSLLNTKVDKERHYNVAQLLCDFVRVARDTQKNCSERVDPDPLLNTLESSETVSLLLDNIFEEERSESAIVGGIQVLLALLDINQMSIPKLNSQITYNSNINDEAIDIEHKERVVKSTTEAILGHLKDFHDLLLNPPKRMSIKTTVGILEVPLGNTRLQVTKLFAGVISSNNLKLSQEIVTLGTFSVLLDLFFNYPWNNFLHTQVENCLVSALKTHTSDESDENSNALSRHLLVNCNVIERMLKAWKDNDEQQKESNGLRQGYMGHLISIINKIVDLCSNTPLGKYLIDNLPEVAKSLDEFKESTLKETNAVQDSLLGGAYPNSSNEENDDYSDIAFPQDQMYSSYQVQHLTSHCIDGYSGFNDDAFNDGDDTLQSIDHRTDMNFSLTDGDFAQQRELFKQVCAQNINTLDDADDQIFEDRDHTFETVIEKEDINETVYSSDSDDDSPSGVPMEVDPWLSPKSSESNAAPIAPVDPWGSSQQSNADLNMGDWADFSSVSFDTNFDSAFDKAPSGSDISCMVENDLKVESIEIEPKSEQTICPKEDSNDSIENVAQTPNKDVDCTEKKDCEAGDLCGNKNSHQKVTQPVTEPSK</sequence>
<evidence type="ECO:0000313" key="4">
    <source>
        <dbReference type="EMBL" id="RZC37515.1"/>
    </source>
</evidence>
<dbReference type="PANTHER" id="PTHR12634">
    <property type="entry name" value="SIT4 YEAST -ASSOCIATING PROTEIN-RELATED"/>
    <property type="match status" value="1"/>
</dbReference>
<keyword evidence="2" id="KW-0131">Cell cycle</keyword>
<evidence type="ECO:0000256" key="3">
    <source>
        <dbReference type="SAM" id="MobiDB-lite"/>
    </source>
</evidence>